<keyword evidence="3" id="KW-1185">Reference proteome</keyword>
<name>A0A022RD75_ERYGU</name>
<evidence type="ECO:0000313" key="2">
    <source>
        <dbReference type="EMBL" id="EYU38196.1"/>
    </source>
</evidence>
<gene>
    <name evidence="2" type="ORF">MIMGU_mgv11b018436mg</name>
</gene>
<proteinExistence type="predicted"/>
<sequence>MKIPATIRGHECASRNDHENTNYNPSTLIQINKHAQTHSLKWTCTNFEDTNAHQETCTKTLATKDRHISKSTKACTKVLTQKCIRKKDHENTNYNPRTLMQINKHAQTHSLKWTCTNDSNAHQETCTNRLPTKDTHISKSTKSCTKVLTQKYIRKKDHENTNYNPRTLMQINKHAQTHSLKYTCTNVHVKKHAQKCIRNNVLKNTNYNTRTLIRITKQQQKHWIQKIQWSVEITLNCYVYVDFFMD</sequence>
<accession>A0A022RD75</accession>
<feature type="compositionally biased region" description="Basic and acidic residues" evidence="1">
    <location>
        <begin position="8"/>
        <end position="20"/>
    </location>
</feature>
<feature type="region of interest" description="Disordered" evidence="1">
    <location>
        <begin position="1"/>
        <end position="24"/>
    </location>
</feature>
<dbReference type="AlphaFoldDB" id="A0A022RD75"/>
<protein>
    <submittedName>
        <fullName evidence="2">Uncharacterized protein</fullName>
    </submittedName>
</protein>
<dbReference type="EMBL" id="KI630501">
    <property type="protein sequence ID" value="EYU38196.1"/>
    <property type="molecule type" value="Genomic_DNA"/>
</dbReference>
<evidence type="ECO:0000313" key="3">
    <source>
        <dbReference type="Proteomes" id="UP000030748"/>
    </source>
</evidence>
<reference evidence="2 3" key="1">
    <citation type="journal article" date="2013" name="Proc. Natl. Acad. Sci. U.S.A.">
        <title>Fine-scale variation in meiotic recombination in Mimulus inferred from population shotgun sequencing.</title>
        <authorList>
            <person name="Hellsten U."/>
            <person name="Wright K.M."/>
            <person name="Jenkins J."/>
            <person name="Shu S."/>
            <person name="Yuan Y."/>
            <person name="Wessler S.R."/>
            <person name="Schmutz J."/>
            <person name="Willis J.H."/>
            <person name="Rokhsar D.S."/>
        </authorList>
    </citation>
    <scope>NUCLEOTIDE SEQUENCE [LARGE SCALE GENOMIC DNA]</scope>
    <source>
        <strain evidence="3">cv. DUN x IM62</strain>
    </source>
</reference>
<organism evidence="2 3">
    <name type="scientific">Erythranthe guttata</name>
    <name type="common">Yellow monkey flower</name>
    <name type="synonym">Mimulus guttatus</name>
    <dbReference type="NCBI Taxonomy" id="4155"/>
    <lineage>
        <taxon>Eukaryota</taxon>
        <taxon>Viridiplantae</taxon>
        <taxon>Streptophyta</taxon>
        <taxon>Embryophyta</taxon>
        <taxon>Tracheophyta</taxon>
        <taxon>Spermatophyta</taxon>
        <taxon>Magnoliopsida</taxon>
        <taxon>eudicotyledons</taxon>
        <taxon>Gunneridae</taxon>
        <taxon>Pentapetalae</taxon>
        <taxon>asterids</taxon>
        <taxon>lamiids</taxon>
        <taxon>Lamiales</taxon>
        <taxon>Phrymaceae</taxon>
        <taxon>Erythranthe</taxon>
    </lineage>
</organism>
<dbReference type="Proteomes" id="UP000030748">
    <property type="component" value="Unassembled WGS sequence"/>
</dbReference>
<evidence type="ECO:0000256" key="1">
    <source>
        <dbReference type="SAM" id="MobiDB-lite"/>
    </source>
</evidence>